<sequence>MLTTVRIKQVLSAMPAVYIAQMRDGEIRLRLDNSATMRVAPGPTLPERQAQLFAAAPDVERAARHVLETSRTPVRDGDTLYLSALDF</sequence>
<evidence type="ECO:0000313" key="2">
    <source>
        <dbReference type="Proteomes" id="UP000282971"/>
    </source>
</evidence>
<keyword evidence="2" id="KW-1185">Reference proteome</keyword>
<gene>
    <name evidence="1" type="ORF">EOD43_18950</name>
</gene>
<organism evidence="1 2">
    <name type="scientific">Sphingomonas crocodyli</name>
    <dbReference type="NCBI Taxonomy" id="1979270"/>
    <lineage>
        <taxon>Bacteria</taxon>
        <taxon>Pseudomonadati</taxon>
        <taxon>Pseudomonadota</taxon>
        <taxon>Alphaproteobacteria</taxon>
        <taxon>Sphingomonadales</taxon>
        <taxon>Sphingomonadaceae</taxon>
        <taxon>Sphingomonas</taxon>
    </lineage>
</organism>
<evidence type="ECO:0000313" key="1">
    <source>
        <dbReference type="EMBL" id="RVT90346.1"/>
    </source>
</evidence>
<dbReference type="EMBL" id="SACN01000003">
    <property type="protein sequence ID" value="RVT90346.1"/>
    <property type="molecule type" value="Genomic_DNA"/>
</dbReference>
<protein>
    <submittedName>
        <fullName evidence="1">Uncharacterized protein</fullName>
    </submittedName>
</protein>
<accession>A0A437LYC9</accession>
<proteinExistence type="predicted"/>
<dbReference type="AlphaFoldDB" id="A0A437LYC9"/>
<reference evidence="1 2" key="1">
    <citation type="submission" date="2019-01" db="EMBL/GenBank/DDBJ databases">
        <authorList>
            <person name="Chen W.-M."/>
        </authorList>
    </citation>
    <scope>NUCLEOTIDE SEQUENCE [LARGE SCALE GENOMIC DNA]</scope>
    <source>
        <strain evidence="1 2">CCP-7</strain>
    </source>
</reference>
<name>A0A437LYC9_9SPHN</name>
<dbReference type="RefSeq" id="WP_127745602.1">
    <property type="nucleotide sequence ID" value="NZ_SACN01000003.1"/>
</dbReference>
<dbReference type="Proteomes" id="UP000282971">
    <property type="component" value="Unassembled WGS sequence"/>
</dbReference>
<comment type="caution">
    <text evidence="1">The sequence shown here is derived from an EMBL/GenBank/DDBJ whole genome shotgun (WGS) entry which is preliminary data.</text>
</comment>